<reference evidence="3" key="1">
    <citation type="journal article" date="2019" name="Int. J. Syst. Evol. Microbiol.">
        <title>The Global Catalogue of Microorganisms (GCM) 10K type strain sequencing project: providing services to taxonomists for standard genome sequencing and annotation.</title>
        <authorList>
            <consortium name="The Broad Institute Genomics Platform"/>
            <consortium name="The Broad Institute Genome Sequencing Center for Infectious Disease"/>
            <person name="Wu L."/>
            <person name="Ma J."/>
        </authorList>
    </citation>
    <scope>NUCLEOTIDE SEQUENCE [LARGE SCALE GENOMIC DNA]</scope>
    <source>
        <strain evidence="3">CGMCC 1.12376</strain>
    </source>
</reference>
<evidence type="ECO:0000313" key="3">
    <source>
        <dbReference type="Proteomes" id="UP001597221"/>
    </source>
</evidence>
<keyword evidence="3" id="KW-1185">Reference proteome</keyword>
<comment type="caution">
    <text evidence="2">The sequence shown here is derived from an EMBL/GenBank/DDBJ whole genome shotgun (WGS) entry which is preliminary data.</text>
</comment>
<evidence type="ECO:0000256" key="1">
    <source>
        <dbReference type="SAM" id="SignalP"/>
    </source>
</evidence>
<proteinExistence type="predicted"/>
<dbReference type="Proteomes" id="UP001597221">
    <property type="component" value="Unassembled WGS sequence"/>
</dbReference>
<keyword evidence="1" id="KW-0732">Signal</keyword>
<dbReference type="InterPro" id="IPR023908">
    <property type="entry name" value="xxxLxxG_rpt"/>
</dbReference>
<accession>A0ABW4HQF2</accession>
<feature type="signal peptide" evidence="1">
    <location>
        <begin position="1"/>
        <end position="26"/>
    </location>
</feature>
<evidence type="ECO:0000313" key="2">
    <source>
        <dbReference type="EMBL" id="MFD1607292.1"/>
    </source>
</evidence>
<dbReference type="EMBL" id="JBHUDE010000034">
    <property type="protein sequence ID" value="MFD1607292.1"/>
    <property type="molecule type" value="Genomic_DNA"/>
</dbReference>
<gene>
    <name evidence="2" type="ORF">ACFSBH_06480</name>
</gene>
<dbReference type="NCBIfam" id="TIGR03057">
    <property type="entry name" value="xxxLxxG_by_4"/>
    <property type="match status" value="1"/>
</dbReference>
<sequence>MRNLKKSFIVFICLLLFLPTVTPVTASPNEEENTEKTGRVKGKEEVVYATLSPVGEEIELYVVNSLEVSEAGRIIDYGNYGALKNLTDLSELNQSGDAVEMTASEGKFYYQGNLDDAELPWDIGITYLLDGKEIDPKELPGKDGEFEIKIETNANETVNPVFFDNYLLQISFAFDGEKTKNVETEEGVLANAGKDILVTFTVMPEEEAVLSAAADVTDFELSSIDINAIPQSMSIEAPDTDEFTEDIVTLADALESIDEGVVELRNGTADLYDGTKALRQGSAEYKKGITALDNGSNELVTGSSAINEALATIHQSLSKAEDMDLGEINQVVEGLSELANALREIESGLVVLKDNYGKAYKALDGAIEGIPAHHLAEDEIGALLQSDANQETVGKLLEVYEAALTAKGTYDQIKQAFEAVNGTLSTVTDSLSTMADSMEEMVDGFSGLLEGMDFSSGMKELQEGISTLSTNYKEFHKGLVAYTDGVNELSTGYEELDKGIVELNEGSGQLAGGVSELQAGTSELADATRNMPDQVTEEIDKLLDQYDKSDFEPMSFVSEKNEEVNSVQFVLKTEPIEKEEAVEVEEVKEEKSFWQKLLDLFSFS</sequence>
<dbReference type="Gene3D" id="1.10.287.950">
    <property type="entry name" value="Methyl-accepting chemotaxis protein"/>
    <property type="match status" value="1"/>
</dbReference>
<name>A0ABW4HQF2_9BACI</name>
<organism evidence="2 3">
    <name type="scientific">Oceanobacillus luteolus</name>
    <dbReference type="NCBI Taxonomy" id="1274358"/>
    <lineage>
        <taxon>Bacteria</taxon>
        <taxon>Bacillati</taxon>
        <taxon>Bacillota</taxon>
        <taxon>Bacilli</taxon>
        <taxon>Bacillales</taxon>
        <taxon>Bacillaceae</taxon>
        <taxon>Oceanobacillus</taxon>
    </lineage>
</organism>
<feature type="chain" id="PRO_5046440386" evidence="1">
    <location>
        <begin position="27"/>
        <end position="604"/>
    </location>
</feature>
<protein>
    <submittedName>
        <fullName evidence="2">YhgE/Pip domain-containing protein</fullName>
    </submittedName>
</protein>
<dbReference type="RefSeq" id="WP_379596636.1">
    <property type="nucleotide sequence ID" value="NZ_JBHUDE010000034.1"/>
</dbReference>